<feature type="region of interest" description="Disordered" evidence="1">
    <location>
        <begin position="73"/>
        <end position="149"/>
    </location>
</feature>
<accession>A0A6J5NVQ8</accession>
<feature type="compositionally biased region" description="Basic and acidic residues" evidence="1">
    <location>
        <begin position="114"/>
        <end position="129"/>
    </location>
</feature>
<organism evidence="2">
    <name type="scientific">uncultured Caudovirales phage</name>
    <dbReference type="NCBI Taxonomy" id="2100421"/>
    <lineage>
        <taxon>Viruses</taxon>
        <taxon>Duplodnaviria</taxon>
        <taxon>Heunggongvirae</taxon>
        <taxon>Uroviricota</taxon>
        <taxon>Caudoviricetes</taxon>
        <taxon>Peduoviridae</taxon>
        <taxon>Maltschvirus</taxon>
        <taxon>Maltschvirus maltsch</taxon>
    </lineage>
</organism>
<gene>
    <name evidence="2" type="ORF">UFOVP787_157</name>
</gene>
<reference evidence="2" key="1">
    <citation type="submission" date="2020-04" db="EMBL/GenBank/DDBJ databases">
        <authorList>
            <person name="Chiriac C."/>
            <person name="Salcher M."/>
            <person name="Ghai R."/>
            <person name="Kavagutti S V."/>
        </authorList>
    </citation>
    <scope>NUCLEOTIDE SEQUENCE</scope>
</reference>
<dbReference type="EMBL" id="LR796734">
    <property type="protein sequence ID" value="CAB4162872.1"/>
    <property type="molecule type" value="Genomic_DNA"/>
</dbReference>
<proteinExistence type="predicted"/>
<evidence type="ECO:0000256" key="1">
    <source>
        <dbReference type="SAM" id="MobiDB-lite"/>
    </source>
</evidence>
<feature type="compositionally biased region" description="Basic and acidic residues" evidence="1">
    <location>
        <begin position="136"/>
        <end position="149"/>
    </location>
</feature>
<sequence length="162" mass="19385">MRDSYNRRPQDFRRKILKTNLTREQMYIEEQRYFDMIKPEEIKIRYYNLTLSSKNIWHKYPESIKTIGQKISYSKKGKSTGPCSPEKAASISAAKKGKPLTEEHKKSLRGKNKPHTDEWKLENSKRMKEQWSSNSKRKESVSKASKKRWEEFRKTKQNINII</sequence>
<protein>
    <recommendedName>
        <fullName evidence="3">Nuclease associated modular domain 3</fullName>
    </recommendedName>
</protein>
<evidence type="ECO:0000313" key="2">
    <source>
        <dbReference type="EMBL" id="CAB4162872.1"/>
    </source>
</evidence>
<name>A0A6J5NVQ8_9CAUD</name>
<evidence type="ECO:0008006" key="3">
    <source>
        <dbReference type="Google" id="ProtNLM"/>
    </source>
</evidence>